<dbReference type="EMBL" id="UZAL01028986">
    <property type="protein sequence ID" value="VDP45075.1"/>
    <property type="molecule type" value="Genomic_DNA"/>
</dbReference>
<dbReference type="PANTHER" id="PTHR15977">
    <property type="entry name" value="CILIA- AND FLAGELLA-ASSOCIATED PROTEIN 46"/>
    <property type="match status" value="1"/>
</dbReference>
<dbReference type="AlphaFoldDB" id="A0A183P2D6"/>
<dbReference type="STRING" id="31246.A0A183P2D6"/>
<evidence type="ECO:0000313" key="3">
    <source>
        <dbReference type="Proteomes" id="UP000269396"/>
    </source>
</evidence>
<proteinExistence type="predicted"/>
<feature type="compositionally biased region" description="Polar residues" evidence="1">
    <location>
        <begin position="185"/>
        <end position="216"/>
    </location>
</feature>
<evidence type="ECO:0000256" key="1">
    <source>
        <dbReference type="SAM" id="MobiDB-lite"/>
    </source>
</evidence>
<sequence length="760" mass="87615">MFVSTLSLTRNNNSYQSEPEYLQAQIWIEIAYASSDINVQLMAFKQSVNAIKSPDYWVLKSDLLLQFAQWLFAHGYDMPTCISLAEEAVDILNDLYRKNYDLDQYKETNYSQLIFHSENVQYLDILMRACVLLAEFWDANNTNIEQEHDLHSLDYLIIAVNCVKTILNLAVSSVIESPRLDQKSPKSPRSTSVKVRSKSNEATGSETNRGKQSYNPNYKKIIPDTIIEWSTYELSDDILQAWHKNYTEYQRKSTNLNEFDLENESGNSSGLMDIFSVKKQINPLTIRYPFVTMACLDRLLDLITEMGPGQLGYPILVFQDGLVRSWERYDKSSSFANCTCIRKLIHLKSVELSCCLGLSSGVTNHQNKLNSLLPSEQEIADAYALLKTNPTDPYIKDLIKSWIHLGDRLARIGQCSHARIFLSISEQFILHHNDQMKYWLLARARLALVEGQYKLSRSLISKIFEFNIEDESFWFDCLSIRIDTLCYDPNLTIHNFNLSEINDKQDFMNYTSCPLHYGIQTAIKEIDLAINDLQKRKENFKSRNGWFNKLQGILLSKKAQLITRIDEMNYHYCTIFNSSDKSLTCNLPTRPINLLVNPNSAPKLFEEVICLLTSNKRNALRLGWMPLLAYWVRGFKHEVNSHITKLRKKSCHPSTLCNSFETTLTIARQCLNFAYETVKLAESFSTLDEAVENYISENSSDSLIELSNKCGQSKQQMWDRSIVYAFDEVCSLLSDIFNMSDKQPHLLAKVSIMKKRSFSF</sequence>
<dbReference type="GO" id="GO:0060294">
    <property type="term" value="P:cilium movement involved in cell motility"/>
    <property type="evidence" value="ECO:0007669"/>
    <property type="project" value="InterPro"/>
</dbReference>
<dbReference type="PANTHER" id="PTHR15977:SF15">
    <property type="entry name" value="CILIA- AND FLAGELLA-ASSOCIATED PROTEIN 46"/>
    <property type="match status" value="1"/>
</dbReference>
<gene>
    <name evidence="2" type="ORF">SMTD_LOCUS8522</name>
</gene>
<dbReference type="GO" id="GO:0035082">
    <property type="term" value="P:axoneme assembly"/>
    <property type="evidence" value="ECO:0007669"/>
    <property type="project" value="InterPro"/>
</dbReference>
<accession>A0A183P2D6</accession>
<reference evidence="2 3" key="1">
    <citation type="submission" date="2018-11" db="EMBL/GenBank/DDBJ databases">
        <authorList>
            <consortium name="Pathogen Informatics"/>
        </authorList>
    </citation>
    <scope>NUCLEOTIDE SEQUENCE [LARGE SCALE GENOMIC DNA]</scope>
    <source>
        <strain>Denwood</strain>
        <strain evidence="3">Zambia</strain>
    </source>
</reference>
<protein>
    <submittedName>
        <fullName evidence="2">Uncharacterized protein</fullName>
    </submittedName>
</protein>
<feature type="region of interest" description="Disordered" evidence="1">
    <location>
        <begin position="180"/>
        <end position="216"/>
    </location>
</feature>
<dbReference type="InterPro" id="IPR039586">
    <property type="entry name" value="CFAP46"/>
</dbReference>
<dbReference type="Proteomes" id="UP000269396">
    <property type="component" value="Unassembled WGS sequence"/>
</dbReference>
<keyword evidence="3" id="KW-1185">Reference proteome</keyword>
<evidence type="ECO:0000313" key="2">
    <source>
        <dbReference type="EMBL" id="VDP45075.1"/>
    </source>
</evidence>
<organism evidence="2 3">
    <name type="scientific">Schistosoma mattheei</name>
    <dbReference type="NCBI Taxonomy" id="31246"/>
    <lineage>
        <taxon>Eukaryota</taxon>
        <taxon>Metazoa</taxon>
        <taxon>Spiralia</taxon>
        <taxon>Lophotrochozoa</taxon>
        <taxon>Platyhelminthes</taxon>
        <taxon>Trematoda</taxon>
        <taxon>Digenea</taxon>
        <taxon>Strigeidida</taxon>
        <taxon>Schistosomatoidea</taxon>
        <taxon>Schistosomatidae</taxon>
        <taxon>Schistosoma</taxon>
    </lineage>
</organism>
<name>A0A183P2D6_9TREM</name>